<feature type="non-terminal residue" evidence="1">
    <location>
        <position position="66"/>
    </location>
</feature>
<gene>
    <name evidence="1" type="ORF">LYPA_23C002548</name>
</gene>
<dbReference type="EMBL" id="CAAGRJ010031402">
    <property type="protein sequence ID" value="VFV42098.1"/>
    <property type="molecule type" value="Genomic_DNA"/>
</dbReference>
<sequence>KQQTKRHNAMYQNQLALDDLPASEGGVCGKFNLSNCCLQIDDKEKVIEENTDQMRKVAHVPVQTWK</sequence>
<evidence type="ECO:0000313" key="2">
    <source>
        <dbReference type="Proteomes" id="UP000386466"/>
    </source>
</evidence>
<dbReference type="Gene3D" id="1.10.287.210">
    <property type="match status" value="1"/>
</dbReference>
<evidence type="ECO:0000313" key="1">
    <source>
        <dbReference type="EMBL" id="VFV42098.1"/>
    </source>
</evidence>
<keyword evidence="1" id="KW-0261">Viral envelope protein</keyword>
<dbReference type="Proteomes" id="UP000386466">
    <property type="component" value="Unassembled WGS sequence"/>
</dbReference>
<dbReference type="AlphaFoldDB" id="A0A485PCH6"/>
<keyword evidence="2" id="KW-1185">Reference proteome</keyword>
<keyword evidence="1" id="KW-0946">Virion</keyword>
<accession>A0A485PCH6</accession>
<protein>
    <submittedName>
        <fullName evidence="1">Envelope protein</fullName>
    </submittedName>
</protein>
<feature type="non-terminal residue" evidence="1">
    <location>
        <position position="1"/>
    </location>
</feature>
<name>A0A485PCH6_LYNPA</name>
<proteinExistence type="predicted"/>
<organism evidence="1 2">
    <name type="scientific">Lynx pardinus</name>
    <name type="common">Iberian lynx</name>
    <name type="synonym">Felis pardina</name>
    <dbReference type="NCBI Taxonomy" id="191816"/>
    <lineage>
        <taxon>Eukaryota</taxon>
        <taxon>Metazoa</taxon>
        <taxon>Chordata</taxon>
        <taxon>Craniata</taxon>
        <taxon>Vertebrata</taxon>
        <taxon>Euteleostomi</taxon>
        <taxon>Mammalia</taxon>
        <taxon>Eutheria</taxon>
        <taxon>Laurasiatheria</taxon>
        <taxon>Carnivora</taxon>
        <taxon>Feliformia</taxon>
        <taxon>Felidae</taxon>
        <taxon>Felinae</taxon>
        <taxon>Lynx</taxon>
    </lineage>
</organism>
<reference evidence="1 2" key="1">
    <citation type="submission" date="2019-01" db="EMBL/GenBank/DDBJ databases">
        <authorList>
            <person name="Alioto T."/>
            <person name="Alioto T."/>
        </authorList>
    </citation>
    <scope>NUCLEOTIDE SEQUENCE [LARGE SCALE GENOMIC DNA]</scope>
</reference>
<dbReference type="SUPFAM" id="SSF58069">
    <property type="entry name" value="Virus ectodomain"/>
    <property type="match status" value="1"/>
</dbReference>